<dbReference type="STRING" id="498292.SAMN05660845_0955"/>
<dbReference type="EMBL" id="FOJT01000002">
    <property type="protein sequence ID" value="SFA91538.1"/>
    <property type="molecule type" value="Genomic_DNA"/>
</dbReference>
<proteinExistence type="predicted"/>
<keyword evidence="1" id="KW-0472">Membrane</keyword>
<feature type="transmembrane region" description="Helical" evidence="1">
    <location>
        <begin position="125"/>
        <end position="144"/>
    </location>
</feature>
<dbReference type="Proteomes" id="UP000199604">
    <property type="component" value="Unassembled WGS sequence"/>
</dbReference>
<feature type="transmembrane region" description="Helical" evidence="1">
    <location>
        <begin position="150"/>
        <end position="169"/>
    </location>
</feature>
<feature type="transmembrane region" description="Helical" evidence="1">
    <location>
        <begin position="12"/>
        <end position="30"/>
    </location>
</feature>
<gene>
    <name evidence="2" type="ORF">SAMN05660845_0955</name>
</gene>
<evidence type="ECO:0000256" key="1">
    <source>
        <dbReference type="SAM" id="Phobius"/>
    </source>
</evidence>
<sequence length="336" mass="39493">MPKAKKGFKLENYMIVIGGFILIFLTYIGYRINNSEGRLIPISVVALIAGVIYESKRITEKWSTVLYSALGSFVFSFLAFLPGKRERIYDFENHIEMWPYTFILIFIIITIAMNEDKIIPKLTEGITLMKSVAIIYWVIDYGFLNTENKFMIAIMIIGLLFAIFSIIHAFTHIELTRTNRLILSTWSSIILVLFALDNIYRVYQNDDIENTSNIINGIWIGIQYFLLGISSVYIIQNMFMLIGFLPGKQSFFNARYYRELKELKNQHIKRYSEEQISILNSIFCILFTSTIFYLNYKYQILPRHTAIWLVFVLFPLILYIYEYIKRKKLLLTEVSK</sequence>
<feature type="transmembrane region" description="Helical" evidence="1">
    <location>
        <begin position="181"/>
        <end position="200"/>
    </location>
</feature>
<keyword evidence="1" id="KW-0812">Transmembrane</keyword>
<feature type="transmembrane region" description="Helical" evidence="1">
    <location>
        <begin position="36"/>
        <end position="53"/>
    </location>
</feature>
<keyword evidence="1" id="KW-1133">Transmembrane helix</keyword>
<accession>A0A1I0WTN1</accession>
<evidence type="ECO:0000313" key="3">
    <source>
        <dbReference type="Proteomes" id="UP000199604"/>
    </source>
</evidence>
<feature type="transmembrane region" description="Helical" evidence="1">
    <location>
        <begin position="65"/>
        <end position="83"/>
    </location>
</feature>
<dbReference type="AlphaFoldDB" id="A0A1I0WTN1"/>
<dbReference type="RefSeq" id="WP_091474486.1">
    <property type="nucleotide sequence ID" value="NZ_FOJT01000002.1"/>
</dbReference>
<keyword evidence="3" id="KW-1185">Reference proteome</keyword>
<organism evidence="2 3">
    <name type="scientific">Flavobacterium swingsii</name>
    <dbReference type="NCBI Taxonomy" id="498292"/>
    <lineage>
        <taxon>Bacteria</taxon>
        <taxon>Pseudomonadati</taxon>
        <taxon>Bacteroidota</taxon>
        <taxon>Flavobacteriia</taxon>
        <taxon>Flavobacteriales</taxon>
        <taxon>Flavobacteriaceae</taxon>
        <taxon>Flavobacterium</taxon>
    </lineage>
</organism>
<evidence type="ECO:0000313" key="2">
    <source>
        <dbReference type="EMBL" id="SFA91538.1"/>
    </source>
</evidence>
<feature type="transmembrane region" description="Helical" evidence="1">
    <location>
        <begin position="276"/>
        <end position="294"/>
    </location>
</feature>
<name>A0A1I0WTN1_9FLAO</name>
<feature type="transmembrane region" description="Helical" evidence="1">
    <location>
        <begin position="220"/>
        <end position="245"/>
    </location>
</feature>
<reference evidence="3" key="1">
    <citation type="submission" date="2016-10" db="EMBL/GenBank/DDBJ databases">
        <authorList>
            <person name="Varghese N."/>
            <person name="Submissions S."/>
        </authorList>
    </citation>
    <scope>NUCLEOTIDE SEQUENCE [LARGE SCALE GENOMIC DNA]</scope>
    <source>
        <strain evidence="3">DSM 21789</strain>
    </source>
</reference>
<dbReference type="OrthoDB" id="793644at2"/>
<feature type="transmembrane region" description="Helical" evidence="1">
    <location>
        <begin position="95"/>
        <end position="113"/>
    </location>
</feature>
<protein>
    <submittedName>
        <fullName evidence="2">Uncharacterized protein</fullName>
    </submittedName>
</protein>
<feature type="transmembrane region" description="Helical" evidence="1">
    <location>
        <begin position="306"/>
        <end position="324"/>
    </location>
</feature>